<dbReference type="InterPro" id="IPR023198">
    <property type="entry name" value="PGP-like_dom2"/>
</dbReference>
<evidence type="ECO:0000313" key="4">
    <source>
        <dbReference type="Proteomes" id="UP000231702"/>
    </source>
</evidence>
<dbReference type="Proteomes" id="UP000231655">
    <property type="component" value="Unassembled WGS sequence"/>
</dbReference>
<sequence>MTGSTFADGTAATRRQPVELVIFDFDGVLVDSEVISARMLVAELALHGIEVDLAYIARHFLGRSYPVVLAQIRAEFGIELPDGFEAAYRARLLAAFEAELRVMPGVVPVLESLRVPFCIATSSSEPRLKRSMEIAGLTAHFGPRYTTASEVARGKPAPDLFLRAAEKAGVPPEACLVIEDSLPGIRAARTAGMEVWHFRGGSHLDGLDLTTELRLAPKMIFADFARMPHLAPDLF</sequence>
<reference evidence="2 3" key="1">
    <citation type="submission" date="2017-09" db="EMBL/GenBank/DDBJ databases">
        <authorList>
            <person name="Ehlers B."/>
            <person name="Leendertz F.H."/>
        </authorList>
    </citation>
    <scope>NUCLEOTIDE SEQUENCE [LARGE SCALE GENOMIC DNA]</scope>
    <source>
        <strain evidence="2 3">CGMCC 1.12662</strain>
    </source>
</reference>
<dbReference type="RefSeq" id="WP_097145932.1">
    <property type="nucleotide sequence ID" value="NZ_OBEA01000004.1"/>
</dbReference>
<accession>A0A285IVT4</accession>
<dbReference type="InterPro" id="IPR036412">
    <property type="entry name" value="HAD-like_sf"/>
</dbReference>
<reference evidence="1 4" key="2">
    <citation type="journal article" date="2018" name="Int. J. Syst. Evol. Microbiol.">
        <title>Pseudooceanicola lipolyticus sp. nov., a marine alphaproteobacterium, reclassification of Oceanicola flagellatus as Pseudooceanicola flagellatus comb. nov. and emended description of the genus Pseudooceanicola.</title>
        <authorList>
            <person name="Huang M.-M."/>
            <person name="Guo L.-L."/>
            <person name="Wu Y.-H."/>
            <person name="Lai Q.-L."/>
            <person name="Shao Z.-Z."/>
            <person name="Wang C.-S."/>
            <person name="Wu M."/>
            <person name="Xu X.-W."/>
        </authorList>
    </citation>
    <scope>NUCLEOTIDE SEQUENCE [LARGE SCALE GENOMIC DNA]</scope>
    <source>
        <strain evidence="1 4">Ar-45</strain>
    </source>
</reference>
<dbReference type="OrthoDB" id="9797743at2"/>
<dbReference type="Pfam" id="PF00702">
    <property type="entry name" value="Hydrolase"/>
    <property type="match status" value="1"/>
</dbReference>
<dbReference type="CDD" id="cd07526">
    <property type="entry name" value="HAD_BPGM_like"/>
    <property type="match status" value="1"/>
</dbReference>
<evidence type="ECO:0000313" key="2">
    <source>
        <dbReference type="EMBL" id="SNY52104.1"/>
    </source>
</evidence>
<proteinExistence type="predicted"/>
<organism evidence="2 3">
    <name type="scientific">Pseudooceanicola antarcticus</name>
    <dbReference type="NCBI Taxonomy" id="1247613"/>
    <lineage>
        <taxon>Bacteria</taxon>
        <taxon>Pseudomonadati</taxon>
        <taxon>Pseudomonadota</taxon>
        <taxon>Alphaproteobacteria</taxon>
        <taxon>Rhodobacterales</taxon>
        <taxon>Paracoccaceae</taxon>
        <taxon>Pseudooceanicola</taxon>
    </lineage>
</organism>
<dbReference type="PANTHER" id="PTHR18901">
    <property type="entry name" value="2-DEOXYGLUCOSE-6-PHOSPHATE PHOSPHATASE 2"/>
    <property type="match status" value="1"/>
</dbReference>
<dbReference type="Gene3D" id="3.40.50.1000">
    <property type="entry name" value="HAD superfamily/HAD-like"/>
    <property type="match status" value="1"/>
</dbReference>
<dbReference type="SFLD" id="SFLDG01135">
    <property type="entry name" value="C1.5.6:_HAD__Beta-PGM__Phospha"/>
    <property type="match status" value="1"/>
</dbReference>
<dbReference type="InterPro" id="IPR023214">
    <property type="entry name" value="HAD_sf"/>
</dbReference>
<dbReference type="SFLD" id="SFLDS00003">
    <property type="entry name" value="Haloacid_Dehalogenase"/>
    <property type="match status" value="1"/>
</dbReference>
<keyword evidence="4" id="KW-1185">Reference proteome</keyword>
<dbReference type="EMBL" id="PGTD01000023">
    <property type="protein sequence ID" value="PJE26013.1"/>
    <property type="molecule type" value="Genomic_DNA"/>
</dbReference>
<keyword evidence="1" id="KW-0378">Hydrolase</keyword>
<dbReference type="Gene3D" id="1.10.150.240">
    <property type="entry name" value="Putative phosphatase, domain 2"/>
    <property type="match status" value="1"/>
</dbReference>
<dbReference type="Proteomes" id="UP000231702">
    <property type="component" value="Unassembled WGS sequence"/>
</dbReference>
<evidence type="ECO:0000313" key="3">
    <source>
        <dbReference type="Proteomes" id="UP000231655"/>
    </source>
</evidence>
<name>A0A285IVT4_9RHOB</name>
<dbReference type="AlphaFoldDB" id="A0A285IVT4"/>
<gene>
    <name evidence="1" type="ORF">CVM39_20170</name>
    <name evidence="2" type="ORF">SAMN06297129_2179</name>
</gene>
<dbReference type="SFLD" id="SFLDG01129">
    <property type="entry name" value="C1.5:_HAD__Beta-PGM__Phosphata"/>
    <property type="match status" value="1"/>
</dbReference>
<dbReference type="GO" id="GO:0016787">
    <property type="term" value="F:hydrolase activity"/>
    <property type="evidence" value="ECO:0007669"/>
    <property type="project" value="UniProtKB-KW"/>
</dbReference>
<evidence type="ECO:0000313" key="1">
    <source>
        <dbReference type="EMBL" id="PJE26013.1"/>
    </source>
</evidence>
<protein>
    <submittedName>
        <fullName evidence="2">Haloacid dehalogenase superfamily, subfamily IA, variant 3 with third motif having DD or ED</fullName>
    </submittedName>
    <submittedName>
        <fullName evidence="1">Hydrolase</fullName>
    </submittedName>
</protein>
<dbReference type="EMBL" id="OBEA01000004">
    <property type="protein sequence ID" value="SNY52104.1"/>
    <property type="molecule type" value="Genomic_DNA"/>
</dbReference>
<dbReference type="SUPFAM" id="SSF56784">
    <property type="entry name" value="HAD-like"/>
    <property type="match status" value="1"/>
</dbReference>
<dbReference type="PANTHER" id="PTHR18901:SF38">
    <property type="entry name" value="PSEUDOURIDINE-5'-PHOSPHATASE"/>
    <property type="match status" value="1"/>
</dbReference>
<dbReference type="NCBIfam" id="TIGR01509">
    <property type="entry name" value="HAD-SF-IA-v3"/>
    <property type="match status" value="1"/>
</dbReference>
<dbReference type="InterPro" id="IPR006439">
    <property type="entry name" value="HAD-SF_hydro_IA"/>
</dbReference>